<dbReference type="InterPro" id="IPR036282">
    <property type="entry name" value="Glutathione-S-Trfase_C_sf"/>
</dbReference>
<dbReference type="InterPro" id="IPR050213">
    <property type="entry name" value="GST_superfamily"/>
</dbReference>
<dbReference type="InterPro" id="IPR004045">
    <property type="entry name" value="Glutathione_S-Trfase_N"/>
</dbReference>
<dbReference type="PRINTS" id="PR01266">
    <property type="entry name" value="GSTRNSFRASEA"/>
</dbReference>
<dbReference type="InterPro" id="IPR036249">
    <property type="entry name" value="Thioredoxin-like_sf"/>
</dbReference>
<evidence type="ECO:0000256" key="3">
    <source>
        <dbReference type="ARBA" id="ARBA00022679"/>
    </source>
</evidence>
<dbReference type="SUPFAM" id="SSF52833">
    <property type="entry name" value="Thioredoxin-like"/>
    <property type="match status" value="1"/>
</dbReference>
<protein>
    <recommendedName>
        <fullName evidence="2">glutathione transferase</fullName>
        <ecNumber evidence="2">2.5.1.18</ecNumber>
    </recommendedName>
</protein>
<evidence type="ECO:0000313" key="7">
    <source>
        <dbReference type="Proteomes" id="UP000694422"/>
    </source>
</evidence>
<evidence type="ECO:0000256" key="1">
    <source>
        <dbReference type="ARBA" id="ARBA00011055"/>
    </source>
</evidence>
<dbReference type="SUPFAM" id="SSF47616">
    <property type="entry name" value="GST C-terminal domain-like"/>
    <property type="match status" value="1"/>
</dbReference>
<dbReference type="Ensembl" id="ENSSDAT00000008721.1">
    <property type="protein sequence ID" value="ENSSDAP00000007660.1"/>
    <property type="gene ID" value="ENSSDAG00000006989.1"/>
</dbReference>
<comment type="similarity">
    <text evidence="1">Belongs to the GST superfamily. Alpha family.</text>
</comment>
<dbReference type="Pfam" id="PF14497">
    <property type="entry name" value="GST_C_3"/>
    <property type="match status" value="1"/>
</dbReference>
<dbReference type="SFLD" id="SFLDG00363">
    <property type="entry name" value="AMPS_(cytGST):_Alpha-__Mu-__Pi"/>
    <property type="match status" value="1"/>
</dbReference>
<dbReference type="PANTHER" id="PTHR11571">
    <property type="entry name" value="GLUTATHIONE S-TRANSFERASE"/>
    <property type="match status" value="1"/>
</dbReference>
<dbReference type="GO" id="GO:0004364">
    <property type="term" value="F:glutathione transferase activity"/>
    <property type="evidence" value="ECO:0007669"/>
    <property type="project" value="UniProtKB-EC"/>
</dbReference>
<dbReference type="EC" id="2.5.1.18" evidence="2"/>
<dbReference type="InterPro" id="IPR003080">
    <property type="entry name" value="GST_alpha"/>
</dbReference>
<evidence type="ECO:0000256" key="2">
    <source>
        <dbReference type="ARBA" id="ARBA00012452"/>
    </source>
</evidence>
<dbReference type="GO" id="GO:0006805">
    <property type="term" value="P:xenobiotic metabolic process"/>
    <property type="evidence" value="ECO:0007669"/>
    <property type="project" value="TreeGrafter"/>
</dbReference>
<dbReference type="SFLD" id="SFLDS00019">
    <property type="entry name" value="Glutathione_Transferase_(cytos"/>
    <property type="match status" value="1"/>
</dbReference>
<dbReference type="PROSITE" id="PS50404">
    <property type="entry name" value="GST_NTER"/>
    <property type="match status" value="1"/>
</dbReference>
<dbReference type="AlphaFoldDB" id="A0A8C9PAH5"/>
<reference evidence="6" key="2">
    <citation type="submission" date="2025-09" db="UniProtKB">
        <authorList>
            <consortium name="Ensembl"/>
        </authorList>
    </citation>
    <scope>IDENTIFICATION</scope>
</reference>
<keyword evidence="3" id="KW-0808">Transferase</keyword>
<keyword evidence="7" id="KW-1185">Reference proteome</keyword>
<proteinExistence type="inferred from homology"/>
<sequence length="221" mass="25320">VMATPVLYYFNSWGRMESIRWLLAAAGVKFEENLVKTREDMKKLIKNGSLMFQQVPMVEIDGMKLVQTRAILNYIAAKHNLYGKDIKERALIDIYSEGVADLNEIILHYPFLPPGDKDGNLTQIKEKSRNCYFPAFEKVLTSHGQDYLVGNRLSKADVLLTELLYNVEELDSTVLANFPLLKALRTRVSNLPTVKKFLQPGSQRKPFEDEKFVEELKKSFG</sequence>
<dbReference type="GO" id="GO:0070062">
    <property type="term" value="C:extracellular exosome"/>
    <property type="evidence" value="ECO:0007669"/>
    <property type="project" value="TreeGrafter"/>
</dbReference>
<feature type="domain" description="GST C-terminal" evidence="5">
    <location>
        <begin position="85"/>
        <end position="207"/>
    </location>
</feature>
<dbReference type="InterPro" id="IPR010987">
    <property type="entry name" value="Glutathione-S-Trfase_C-like"/>
</dbReference>
<name>A0A8C9PAH5_SPEDA</name>
<dbReference type="Pfam" id="PF02798">
    <property type="entry name" value="GST_N"/>
    <property type="match status" value="1"/>
</dbReference>
<evidence type="ECO:0000259" key="5">
    <source>
        <dbReference type="PROSITE" id="PS50405"/>
    </source>
</evidence>
<dbReference type="InterPro" id="IPR040079">
    <property type="entry name" value="Glutathione_S-Trfase"/>
</dbReference>
<dbReference type="Proteomes" id="UP000694422">
    <property type="component" value="Unplaced"/>
</dbReference>
<evidence type="ECO:0000313" key="6">
    <source>
        <dbReference type="Ensembl" id="ENSSDAP00000007660.1"/>
    </source>
</evidence>
<dbReference type="FunFam" id="1.20.1050.10:FF:000005">
    <property type="entry name" value="Glutathione S-transferase A1"/>
    <property type="match status" value="1"/>
</dbReference>
<dbReference type="GO" id="GO:0005829">
    <property type="term" value="C:cytosol"/>
    <property type="evidence" value="ECO:0007669"/>
    <property type="project" value="TreeGrafter"/>
</dbReference>
<dbReference type="PROSITE" id="PS50405">
    <property type="entry name" value="GST_CTER"/>
    <property type="match status" value="1"/>
</dbReference>
<dbReference type="Gene3D" id="1.20.1050.10">
    <property type="match status" value="1"/>
</dbReference>
<organism evidence="6 7">
    <name type="scientific">Spermophilus dauricus</name>
    <name type="common">Daurian ground squirrel</name>
    <dbReference type="NCBI Taxonomy" id="99837"/>
    <lineage>
        <taxon>Eukaryota</taxon>
        <taxon>Metazoa</taxon>
        <taxon>Chordata</taxon>
        <taxon>Craniata</taxon>
        <taxon>Vertebrata</taxon>
        <taxon>Euteleostomi</taxon>
        <taxon>Mammalia</taxon>
        <taxon>Eutheria</taxon>
        <taxon>Euarchontoglires</taxon>
        <taxon>Glires</taxon>
        <taxon>Rodentia</taxon>
        <taxon>Sciuromorpha</taxon>
        <taxon>Sciuridae</taxon>
        <taxon>Xerinae</taxon>
        <taxon>Marmotini</taxon>
        <taxon>Spermophilus</taxon>
    </lineage>
</organism>
<dbReference type="Gene3D" id="3.40.30.10">
    <property type="entry name" value="Glutaredoxin"/>
    <property type="match status" value="1"/>
</dbReference>
<accession>A0A8C9PAH5</accession>
<dbReference type="InterPro" id="IPR004046">
    <property type="entry name" value="GST_C"/>
</dbReference>
<feature type="domain" description="GST N-terminal" evidence="4">
    <location>
        <begin position="3"/>
        <end position="83"/>
    </location>
</feature>
<dbReference type="GO" id="GO:0006749">
    <property type="term" value="P:glutathione metabolic process"/>
    <property type="evidence" value="ECO:0007669"/>
    <property type="project" value="TreeGrafter"/>
</dbReference>
<evidence type="ECO:0000259" key="4">
    <source>
        <dbReference type="PROSITE" id="PS50404"/>
    </source>
</evidence>
<dbReference type="CDD" id="cd03208">
    <property type="entry name" value="GST_C_Alpha"/>
    <property type="match status" value="1"/>
</dbReference>
<reference evidence="6" key="1">
    <citation type="submission" date="2025-08" db="UniProtKB">
        <authorList>
            <consortium name="Ensembl"/>
        </authorList>
    </citation>
    <scope>IDENTIFICATION</scope>
</reference>
<dbReference type="PANTHER" id="PTHR11571:SF107">
    <property type="entry name" value="GLUTATHIONE S-TRANSFERASE A1"/>
    <property type="match status" value="1"/>
</dbReference>
<dbReference type="SFLD" id="SFLDG01205">
    <property type="entry name" value="AMPS.1"/>
    <property type="match status" value="1"/>
</dbReference>